<keyword evidence="1" id="KW-0812">Transmembrane</keyword>
<dbReference type="Proteomes" id="UP001227230">
    <property type="component" value="Chromosome 8"/>
</dbReference>
<dbReference type="PANTHER" id="PTHR33736:SF13">
    <property type="entry name" value="OS11G0155100 PROTEIN"/>
    <property type="match status" value="1"/>
</dbReference>
<dbReference type="EMBL" id="CP126655">
    <property type="protein sequence ID" value="WJZ93561.1"/>
    <property type="molecule type" value="Genomic_DNA"/>
</dbReference>
<feature type="transmembrane region" description="Helical" evidence="1">
    <location>
        <begin position="317"/>
        <end position="339"/>
    </location>
</feature>
<keyword evidence="3" id="KW-1185">Reference proteome</keyword>
<evidence type="ECO:0000256" key="1">
    <source>
        <dbReference type="SAM" id="Phobius"/>
    </source>
</evidence>
<name>A0ABY9CET4_VITVI</name>
<accession>A0ABY9CET4</accession>
<keyword evidence="1" id="KW-0472">Membrane</keyword>
<dbReference type="InterPro" id="IPR045283">
    <property type="entry name" value="AT3G44326-like"/>
</dbReference>
<sequence>MACSTIEPPPTTTTVVQSGIAALHPDILETHILTRLDGPTLASASCADTKLHALSTQPDLWITICTSTWPSTSTPRLLHLMSSFPDGPRSFFSSSYPILHRCTNSSTNSDPSAPPVRLISAVDIYYNEKPIISKVQETETATEWFRCSPFRIDVLDPKDVVPTSIQHPGDDDTSRKLGENISLSWIVMDTTGRRAANLSSHKAVSVERHWLSGEVQLRFASILGGDKGTTELVQCGIVVTCDGSKTGEMQVTEVSLQLEDMDGVHLMGKESLVILHKALKGQKVKKVKREHGGREGYQEYLEMKRERKERKIRLEGTLDMACLVAIGIFAFSFGVWRFAFLL</sequence>
<keyword evidence="1" id="KW-1133">Transmembrane helix</keyword>
<proteinExistence type="predicted"/>
<evidence type="ECO:0008006" key="4">
    <source>
        <dbReference type="Google" id="ProtNLM"/>
    </source>
</evidence>
<evidence type="ECO:0000313" key="3">
    <source>
        <dbReference type="Proteomes" id="UP001227230"/>
    </source>
</evidence>
<dbReference type="PANTHER" id="PTHR33736">
    <property type="entry name" value="F-BOX PROTEIN-RELATED"/>
    <property type="match status" value="1"/>
</dbReference>
<dbReference type="SUPFAM" id="SSF81383">
    <property type="entry name" value="F-box domain"/>
    <property type="match status" value="1"/>
</dbReference>
<evidence type="ECO:0000313" key="2">
    <source>
        <dbReference type="EMBL" id="WJZ93561.1"/>
    </source>
</evidence>
<dbReference type="InterPro" id="IPR036047">
    <property type="entry name" value="F-box-like_dom_sf"/>
</dbReference>
<gene>
    <name evidence="2" type="ORF">VitviT2T_012491</name>
</gene>
<protein>
    <recommendedName>
        <fullName evidence="4">F-box protein</fullName>
    </recommendedName>
</protein>
<reference evidence="2 3" key="1">
    <citation type="journal article" date="2023" name="Hortic Res">
        <title>The complete reference genome for grapevine (Vitis vinifera L.) genetics and breeding.</title>
        <authorList>
            <person name="Shi X."/>
            <person name="Cao S."/>
            <person name="Wang X."/>
            <person name="Huang S."/>
            <person name="Wang Y."/>
            <person name="Liu Z."/>
            <person name="Liu W."/>
            <person name="Leng X."/>
            <person name="Peng Y."/>
            <person name="Wang N."/>
            <person name="Wang Y."/>
            <person name="Ma Z."/>
            <person name="Xu X."/>
            <person name="Zhang F."/>
            <person name="Xue H."/>
            <person name="Zhong H."/>
            <person name="Wang Y."/>
            <person name="Zhang K."/>
            <person name="Velt A."/>
            <person name="Avia K."/>
            <person name="Holtgrawe D."/>
            <person name="Grimplet J."/>
            <person name="Matus J.T."/>
            <person name="Ware D."/>
            <person name="Wu X."/>
            <person name="Wang H."/>
            <person name="Liu C."/>
            <person name="Fang Y."/>
            <person name="Rustenholz C."/>
            <person name="Cheng Z."/>
            <person name="Xiao H."/>
            <person name="Zhou Y."/>
        </authorList>
    </citation>
    <scope>NUCLEOTIDE SEQUENCE [LARGE SCALE GENOMIC DNA]</scope>
    <source>
        <strain evidence="3">cv. Pinot noir / PN40024</strain>
        <tissue evidence="2">Leaf</tissue>
    </source>
</reference>
<organism evidence="2 3">
    <name type="scientific">Vitis vinifera</name>
    <name type="common">Grape</name>
    <dbReference type="NCBI Taxonomy" id="29760"/>
    <lineage>
        <taxon>Eukaryota</taxon>
        <taxon>Viridiplantae</taxon>
        <taxon>Streptophyta</taxon>
        <taxon>Embryophyta</taxon>
        <taxon>Tracheophyta</taxon>
        <taxon>Spermatophyta</taxon>
        <taxon>Magnoliopsida</taxon>
        <taxon>eudicotyledons</taxon>
        <taxon>Gunneridae</taxon>
        <taxon>Pentapetalae</taxon>
        <taxon>rosids</taxon>
        <taxon>Vitales</taxon>
        <taxon>Vitaceae</taxon>
        <taxon>Viteae</taxon>
        <taxon>Vitis</taxon>
    </lineage>
</organism>